<name>A0ABR6WG76_9BACT</name>
<dbReference type="EMBL" id="VFIA01000126">
    <property type="protein sequence ID" value="MBC3795349.1"/>
    <property type="molecule type" value="Genomic_DNA"/>
</dbReference>
<gene>
    <name evidence="1" type="ORF">FH603_5886</name>
</gene>
<comment type="caution">
    <text evidence="1">The sequence shown here is derived from an EMBL/GenBank/DDBJ whole genome shotgun (WGS) entry which is preliminary data.</text>
</comment>
<evidence type="ECO:0000313" key="1">
    <source>
        <dbReference type="EMBL" id="MBC3795349.1"/>
    </source>
</evidence>
<organism evidence="1 2">
    <name type="scientific">Spirosoma utsteinense</name>
    <dbReference type="NCBI Taxonomy" id="2585773"/>
    <lineage>
        <taxon>Bacteria</taxon>
        <taxon>Pseudomonadati</taxon>
        <taxon>Bacteroidota</taxon>
        <taxon>Cytophagia</taxon>
        <taxon>Cytophagales</taxon>
        <taxon>Cytophagaceae</taxon>
        <taxon>Spirosoma</taxon>
    </lineage>
</organism>
<dbReference type="Proteomes" id="UP000700732">
    <property type="component" value="Unassembled WGS sequence"/>
</dbReference>
<evidence type="ECO:0000313" key="2">
    <source>
        <dbReference type="Proteomes" id="UP000700732"/>
    </source>
</evidence>
<sequence>MLIGTINTLSVDTCLNTGLAPLHTYLDLLYVLKNLTVDSKNI</sequence>
<keyword evidence="2" id="KW-1185">Reference proteome</keyword>
<protein>
    <submittedName>
        <fullName evidence="1">Uncharacterized protein</fullName>
    </submittedName>
</protein>
<reference evidence="1 2" key="1">
    <citation type="submission" date="2019-06" db="EMBL/GenBank/DDBJ databases">
        <title>Spirosoma utsteinense sp. nov. isolated from Antarctic ice-free soils.</title>
        <authorList>
            <person name="Tahon G."/>
        </authorList>
    </citation>
    <scope>NUCLEOTIDE SEQUENCE [LARGE SCALE GENOMIC DNA]</scope>
    <source>
        <strain evidence="1 2">LMG 31447</strain>
    </source>
</reference>
<accession>A0ABR6WG76</accession>
<proteinExistence type="predicted"/>